<dbReference type="OrthoDB" id="1094867at2"/>
<dbReference type="Gene3D" id="3.40.50.1820">
    <property type="entry name" value="alpha/beta hydrolase"/>
    <property type="match status" value="1"/>
</dbReference>
<protein>
    <recommendedName>
        <fullName evidence="3">Alpha/beta hydrolase family protein</fullName>
    </recommendedName>
</protein>
<accession>A0A1M6RFP5</accession>
<evidence type="ECO:0008006" key="3">
    <source>
        <dbReference type="Google" id="ProtNLM"/>
    </source>
</evidence>
<sequence length="301" mass="33424">MKKTLTPWGIGLMLLAILFWLPVSSSAQQLAVGSGSFTLTEQTGVNETPLQAYYYRPAAWQDGRPIVVVFHGLKRNAQEYCEGWKDYAEKHDFLVVCPEFTESKYPGVRYYNTGNVTDSDDKGGKVQPRNAWVFPAIDRVINAAKKSVGAKKSRTIIFAHSAGAQIIHRYVLLNGRTAADRIIAANSGWYTMPNQEDVFPYGLRELPVTDKELQAAFQMPVTILLGEKDTVRSKVLRKTPEADAQGMNRLERGKKFYAEAQKEAKRLGTAFNWQLVTVPGVGHDGVGMAVGAVPLIEEMAR</sequence>
<dbReference type="EMBL" id="FRBC01000002">
    <property type="protein sequence ID" value="SHK31230.1"/>
    <property type="molecule type" value="Genomic_DNA"/>
</dbReference>
<proteinExistence type="predicted"/>
<dbReference type="Proteomes" id="UP000184263">
    <property type="component" value="Unassembled WGS sequence"/>
</dbReference>
<dbReference type="PANTHER" id="PTHR35560:SF3">
    <property type="entry name" value="PEPTIDASE S9 PROLYL OLIGOPEPTIDASE CATALYTIC DOMAIN-CONTAINING PROTEIN"/>
    <property type="match status" value="1"/>
</dbReference>
<dbReference type="AlphaFoldDB" id="A0A1M6RFP5"/>
<dbReference type="SUPFAM" id="SSF53474">
    <property type="entry name" value="alpha/beta-Hydrolases"/>
    <property type="match status" value="1"/>
</dbReference>
<evidence type="ECO:0000313" key="1">
    <source>
        <dbReference type="EMBL" id="SHK31230.1"/>
    </source>
</evidence>
<dbReference type="InterPro" id="IPR029058">
    <property type="entry name" value="AB_hydrolase_fold"/>
</dbReference>
<dbReference type="RefSeq" id="WP_073087991.1">
    <property type="nucleotide sequence ID" value="NZ_FRBC01000002.1"/>
</dbReference>
<gene>
    <name evidence="1" type="ORF">SAMN05216582_10240</name>
</gene>
<dbReference type="PANTHER" id="PTHR35560">
    <property type="entry name" value="BLL0132 PROTEIN"/>
    <property type="match status" value="1"/>
</dbReference>
<evidence type="ECO:0000313" key="2">
    <source>
        <dbReference type="Proteomes" id="UP000184263"/>
    </source>
</evidence>
<name>A0A1M6RFP5_SELRU</name>
<organism evidence="1 2">
    <name type="scientific">Selenomonas ruminantium</name>
    <dbReference type="NCBI Taxonomy" id="971"/>
    <lineage>
        <taxon>Bacteria</taxon>
        <taxon>Bacillati</taxon>
        <taxon>Bacillota</taxon>
        <taxon>Negativicutes</taxon>
        <taxon>Selenomonadales</taxon>
        <taxon>Selenomonadaceae</taxon>
        <taxon>Selenomonas</taxon>
    </lineage>
</organism>
<reference evidence="1 2" key="1">
    <citation type="submission" date="2016-11" db="EMBL/GenBank/DDBJ databases">
        <authorList>
            <person name="Jaros S."/>
            <person name="Januszkiewicz K."/>
            <person name="Wedrychowicz H."/>
        </authorList>
    </citation>
    <scope>NUCLEOTIDE SEQUENCE [LARGE SCALE GENOMIC DNA]</scope>
    <source>
        <strain evidence="1 2">HD4</strain>
    </source>
</reference>